<evidence type="ECO:0000256" key="1">
    <source>
        <dbReference type="SAM" id="MobiDB-lite"/>
    </source>
</evidence>
<protein>
    <submittedName>
        <fullName evidence="2">Uncharacterized protein</fullName>
    </submittedName>
</protein>
<name>A0AAT9HX81_9ACTN</name>
<feature type="region of interest" description="Disordered" evidence="1">
    <location>
        <begin position="20"/>
        <end position="72"/>
    </location>
</feature>
<organism evidence="2">
    <name type="scientific">Streptomyces haneummycinicus</name>
    <dbReference type="NCBI Taxonomy" id="3074435"/>
    <lineage>
        <taxon>Bacteria</taxon>
        <taxon>Bacillati</taxon>
        <taxon>Actinomycetota</taxon>
        <taxon>Actinomycetes</taxon>
        <taxon>Kitasatosporales</taxon>
        <taxon>Streptomycetaceae</taxon>
        <taxon>Streptomyces</taxon>
    </lineage>
</organism>
<dbReference type="EMBL" id="AP035768">
    <property type="protein sequence ID" value="BFO22180.1"/>
    <property type="molecule type" value="Genomic_DNA"/>
</dbReference>
<evidence type="ECO:0000313" key="2">
    <source>
        <dbReference type="EMBL" id="BFO22180.1"/>
    </source>
</evidence>
<reference evidence="2" key="2">
    <citation type="submission" date="2024-07" db="EMBL/GenBank/DDBJ databases">
        <title>Streptomyces haneummycinica sp. nov., a new antibiotic-producing actinobacterium isolated from marine sediment.</title>
        <authorList>
            <person name="Uemura M."/>
            <person name="Hamada M."/>
            <person name="Hirano S."/>
            <person name="Kobayashi K."/>
            <person name="Ohshiro T."/>
            <person name="Kobayashi T."/>
            <person name="Terahara T."/>
        </authorList>
    </citation>
    <scope>NUCLEOTIDE SEQUENCE</scope>
    <source>
        <strain evidence="2">KM77-8</strain>
    </source>
</reference>
<dbReference type="AlphaFoldDB" id="A0AAT9HX81"/>
<sequence length="72" mass="7322">MPYDHTVPSFRTATRVCPPSAIETTPVSPGTAPSAGALPGAWKSGAQAHTVPAGRSSSRAGRAEPSRGIRVP</sequence>
<gene>
    <name evidence="2" type="ORF">SHKM778_85680</name>
</gene>
<reference evidence="2" key="1">
    <citation type="submission" date="2024-06" db="EMBL/GenBank/DDBJ databases">
        <authorList>
            <consortium name="consrtm"/>
            <person name="Uemura M."/>
            <person name="Terahara T."/>
        </authorList>
    </citation>
    <scope>NUCLEOTIDE SEQUENCE</scope>
    <source>
        <strain evidence="2">KM77-8</strain>
    </source>
</reference>
<feature type="compositionally biased region" description="Basic and acidic residues" evidence="1">
    <location>
        <begin position="61"/>
        <end position="72"/>
    </location>
</feature>
<accession>A0AAT9HX81</accession>
<proteinExistence type="predicted"/>